<dbReference type="InParanoid" id="G1M7V1"/>
<feature type="compositionally biased region" description="Low complexity" evidence="1">
    <location>
        <begin position="99"/>
        <end position="110"/>
    </location>
</feature>
<keyword evidence="3" id="KW-1185">Reference proteome</keyword>
<dbReference type="Proteomes" id="UP000008912">
    <property type="component" value="Unassembled WGS sequence"/>
</dbReference>
<accession>G1M7V1</accession>
<feature type="region of interest" description="Disordered" evidence="1">
    <location>
        <begin position="1"/>
        <end position="34"/>
    </location>
</feature>
<reference evidence="2 3" key="1">
    <citation type="journal article" date="2010" name="Nature">
        <title>The sequence and de novo assembly of the giant panda genome.</title>
        <authorList>
            <person name="Li R."/>
            <person name="Fan W."/>
            <person name="Tian G."/>
            <person name="Zhu H."/>
            <person name="He L."/>
            <person name="Cai J."/>
            <person name="Huang Q."/>
            <person name="Cai Q."/>
            <person name="Li B."/>
            <person name="Bai Y."/>
            <person name="Zhang Z."/>
            <person name="Zhang Y."/>
            <person name="Wang W."/>
            <person name="Li J."/>
            <person name="Wei F."/>
            <person name="Li H."/>
            <person name="Jian M."/>
            <person name="Li J."/>
            <person name="Zhang Z."/>
            <person name="Nielsen R."/>
            <person name="Li D."/>
            <person name="Gu W."/>
            <person name="Yang Z."/>
            <person name="Xuan Z."/>
            <person name="Ryder O.A."/>
            <person name="Leung F.C."/>
            <person name="Zhou Y."/>
            <person name="Cao J."/>
            <person name="Sun X."/>
            <person name="Fu Y."/>
            <person name="Fang X."/>
            <person name="Guo X."/>
            <person name="Wang B."/>
            <person name="Hou R."/>
            <person name="Shen F."/>
            <person name="Mu B."/>
            <person name="Ni P."/>
            <person name="Lin R."/>
            <person name="Qian W."/>
            <person name="Wang G."/>
            <person name="Yu C."/>
            <person name="Nie W."/>
            <person name="Wang J."/>
            <person name="Wu Z."/>
            <person name="Liang H."/>
            <person name="Min J."/>
            <person name="Wu Q."/>
            <person name="Cheng S."/>
            <person name="Ruan J."/>
            <person name="Wang M."/>
            <person name="Shi Z."/>
            <person name="Wen M."/>
            <person name="Liu B."/>
            <person name="Ren X."/>
            <person name="Zheng H."/>
            <person name="Dong D."/>
            <person name="Cook K."/>
            <person name="Shan G."/>
            <person name="Zhang H."/>
            <person name="Kosiol C."/>
            <person name="Xie X."/>
            <person name="Lu Z."/>
            <person name="Zheng H."/>
            <person name="Li Y."/>
            <person name="Steiner C.C."/>
            <person name="Lam T.T."/>
            <person name="Lin S."/>
            <person name="Zhang Q."/>
            <person name="Li G."/>
            <person name="Tian J."/>
            <person name="Gong T."/>
            <person name="Liu H."/>
            <person name="Zhang D."/>
            <person name="Fang L."/>
            <person name="Ye C."/>
            <person name="Zhang J."/>
            <person name="Hu W."/>
            <person name="Xu A."/>
            <person name="Ren Y."/>
            <person name="Zhang G."/>
            <person name="Bruford M.W."/>
            <person name="Li Q."/>
            <person name="Ma L."/>
            <person name="Guo Y."/>
            <person name="An N."/>
            <person name="Hu Y."/>
            <person name="Zheng Y."/>
            <person name="Shi Y."/>
            <person name="Li Z."/>
            <person name="Liu Q."/>
            <person name="Chen Y."/>
            <person name="Zhao J."/>
            <person name="Qu N."/>
            <person name="Zhao S."/>
            <person name="Tian F."/>
            <person name="Wang X."/>
            <person name="Wang H."/>
            <person name="Xu L."/>
            <person name="Liu X."/>
            <person name="Vinar T."/>
            <person name="Wang Y."/>
            <person name="Lam T.W."/>
            <person name="Yiu S.M."/>
            <person name="Liu S."/>
            <person name="Zhang H."/>
            <person name="Li D."/>
            <person name="Huang Y."/>
            <person name="Wang X."/>
            <person name="Yang G."/>
            <person name="Jiang Z."/>
            <person name="Wang J."/>
            <person name="Qin N."/>
            <person name="Li L."/>
            <person name="Li J."/>
            <person name="Bolund L."/>
            <person name="Kristiansen K."/>
            <person name="Wong G.K."/>
            <person name="Olson M."/>
            <person name="Zhang X."/>
            <person name="Li S."/>
            <person name="Yang H."/>
            <person name="Wang J."/>
            <person name="Wang J."/>
        </authorList>
    </citation>
    <scope>NUCLEOTIDE SEQUENCE [LARGE SCALE GENOMIC DNA]</scope>
</reference>
<evidence type="ECO:0000313" key="3">
    <source>
        <dbReference type="Proteomes" id="UP000008912"/>
    </source>
</evidence>
<feature type="compositionally biased region" description="Basic and acidic residues" evidence="1">
    <location>
        <begin position="1"/>
        <end position="19"/>
    </location>
</feature>
<evidence type="ECO:0000256" key="1">
    <source>
        <dbReference type="SAM" id="MobiDB-lite"/>
    </source>
</evidence>
<proteinExistence type="predicted"/>
<evidence type="ECO:0000313" key="2">
    <source>
        <dbReference type="Ensembl" id="ENSAMEP00000015421.2"/>
    </source>
</evidence>
<dbReference type="AlphaFoldDB" id="G1M7V1"/>
<name>G1M7V1_AILME</name>
<feature type="compositionally biased region" description="Basic and acidic residues" evidence="1">
    <location>
        <begin position="86"/>
        <end position="95"/>
    </location>
</feature>
<organism evidence="2 3">
    <name type="scientific">Ailuropoda melanoleuca</name>
    <name type="common">Giant panda</name>
    <dbReference type="NCBI Taxonomy" id="9646"/>
    <lineage>
        <taxon>Eukaryota</taxon>
        <taxon>Metazoa</taxon>
        <taxon>Chordata</taxon>
        <taxon>Craniata</taxon>
        <taxon>Vertebrata</taxon>
        <taxon>Euteleostomi</taxon>
        <taxon>Mammalia</taxon>
        <taxon>Eutheria</taxon>
        <taxon>Laurasiatheria</taxon>
        <taxon>Carnivora</taxon>
        <taxon>Caniformia</taxon>
        <taxon>Ursidae</taxon>
        <taxon>Ailuropoda</taxon>
    </lineage>
</organism>
<reference evidence="2" key="3">
    <citation type="submission" date="2025-09" db="UniProtKB">
        <authorList>
            <consortium name="Ensembl"/>
        </authorList>
    </citation>
    <scope>IDENTIFICATION</scope>
</reference>
<sequence>TQAAKDPEVKNLGSRKLEEQGVTVSTGTGDEEKSESSWGLVKCLVFIHEIAIYLSLDPSDLSKQFCLAQPHIRQKIKNRRRPLQKHNKDQARESETDSPGAACTGRAPAAAREDVPALLPRVQRLHVRQGTVGRGGEVGVTSGEQVKDTGLEVDVLHWHLLVALSTGSLQGVARPGRRQRGARHVVPQDGRHLALSVVDALAQGAAIDAQLQVLALLVGHGQVLGHADGQRQVAPQLPHEDRGPDVAGVHLHVAAALPLHDEQALGVAIPAAGAAIHKGGRQVIGHRLVHFLICTLPVSFEDDGYLRAGTHINISSLAGTQMVPPSGRS</sequence>
<reference evidence="2" key="2">
    <citation type="submission" date="2025-08" db="UniProtKB">
        <authorList>
            <consortium name="Ensembl"/>
        </authorList>
    </citation>
    <scope>IDENTIFICATION</scope>
</reference>
<feature type="compositionally biased region" description="Basic residues" evidence="1">
    <location>
        <begin position="76"/>
        <end position="85"/>
    </location>
</feature>
<dbReference type="Ensembl" id="ENSAMET00000016062.2">
    <property type="protein sequence ID" value="ENSAMEP00000015421.2"/>
    <property type="gene ID" value="ENSAMEG00000014639.2"/>
</dbReference>
<feature type="region of interest" description="Disordered" evidence="1">
    <location>
        <begin position="76"/>
        <end position="112"/>
    </location>
</feature>
<dbReference type="GeneTree" id="ENSGT00410000028909"/>
<protein>
    <submittedName>
        <fullName evidence="2">Uncharacterized protein</fullName>
    </submittedName>
</protein>